<keyword evidence="2" id="KW-0732">Signal</keyword>
<protein>
    <submittedName>
        <fullName evidence="3">Uncharacterized protein</fullName>
    </submittedName>
</protein>
<dbReference type="AlphaFoldDB" id="A0A652L741"/>
<name>A0A652L741_9ACTN</name>
<feature type="chain" id="PRO_5025013773" evidence="2">
    <location>
        <begin position="36"/>
        <end position="119"/>
    </location>
</feature>
<gene>
    <name evidence="3" type="ORF">EAO74_09145</name>
</gene>
<evidence type="ECO:0000256" key="1">
    <source>
        <dbReference type="SAM" id="MobiDB-lite"/>
    </source>
</evidence>
<evidence type="ECO:0000313" key="3">
    <source>
        <dbReference type="EMBL" id="TXS31454.1"/>
    </source>
</evidence>
<accession>A0A652L741</accession>
<sequence length="119" mass="11343">MSGEPRKLPPTAQRGAAASAAAGALLLTAAPGAGAVTSHQPSLRQAESIRPTGADGGTAAGGAAASDAGPLGPYRGVQGGNLCLLARCTVGDSGPEGHAGPGDTQGFNLCLLAACTVRP</sequence>
<evidence type="ECO:0000256" key="2">
    <source>
        <dbReference type="SAM" id="SignalP"/>
    </source>
</evidence>
<proteinExistence type="predicted"/>
<feature type="region of interest" description="Disordered" evidence="1">
    <location>
        <begin position="33"/>
        <end position="71"/>
    </location>
</feature>
<feature type="signal peptide" evidence="2">
    <location>
        <begin position="1"/>
        <end position="35"/>
    </location>
</feature>
<reference evidence="3" key="1">
    <citation type="submission" date="2018-10" db="EMBL/GenBank/DDBJ databases">
        <authorList>
            <person name="Hariharan J."/>
            <person name="Choudoir M.J."/>
            <person name="Diebold P."/>
            <person name="Panke-Buisse K."/>
            <person name="Campbell A.N."/>
            <person name="Buckley D.H."/>
        </authorList>
    </citation>
    <scope>NUCLEOTIDE SEQUENCE</scope>
    <source>
        <strain evidence="3">Gb1</strain>
    </source>
</reference>
<comment type="caution">
    <text evidence="3">The sequence shown here is derived from an EMBL/GenBank/DDBJ whole genome shotgun (WGS) entry which is preliminary data.</text>
</comment>
<dbReference type="EMBL" id="RDBM01000030">
    <property type="protein sequence ID" value="TXS31454.1"/>
    <property type="molecule type" value="Genomic_DNA"/>
</dbReference>
<organism evidence="3">
    <name type="scientific">Streptomyces sp. gb1(2016)</name>
    <dbReference type="NCBI Taxonomy" id="1828321"/>
    <lineage>
        <taxon>Bacteria</taxon>
        <taxon>Bacillati</taxon>
        <taxon>Actinomycetota</taxon>
        <taxon>Actinomycetes</taxon>
        <taxon>Kitasatosporales</taxon>
        <taxon>Streptomycetaceae</taxon>
        <taxon>Streptomyces</taxon>
    </lineage>
</organism>